<evidence type="ECO:0000313" key="1">
    <source>
        <dbReference type="EMBL" id="KPG76995.1"/>
    </source>
</evidence>
<dbReference type="RefSeq" id="WP_082363162.1">
    <property type="nucleotide sequence ID" value="NZ_LHOY01000005.1"/>
</dbReference>
<dbReference type="NCBIfam" id="TIGR02780">
    <property type="entry name" value="TrbJ_Ti"/>
    <property type="match status" value="1"/>
</dbReference>
<dbReference type="NCBIfam" id="NF010452">
    <property type="entry name" value="PRK13879.1"/>
    <property type="match status" value="1"/>
</dbReference>
<gene>
    <name evidence="1" type="ORF">AEQ48_01320</name>
</gene>
<dbReference type="EMBL" id="LHOY01000005">
    <property type="protein sequence ID" value="KPG76995.1"/>
    <property type="molecule type" value="Genomic_DNA"/>
</dbReference>
<accession>A0ABR5MCN7</accession>
<dbReference type="SUPFAM" id="SSF101082">
    <property type="entry name" value="Typo IV secretion system protein TraC"/>
    <property type="match status" value="1"/>
</dbReference>
<sequence>MNKTEGFIAGCLLTISMMHLQQAVAGIPVVDGLNVSQSTISAIQNVAAVTKQIEQYKTQLEQYENMLQNTAAPAAYIWDEADRTISKLLAAQGTLTYYKNQAGSLESYLSKYQDVSHYSASPCFGVRGCTSEDRQAISMARADASTARKQASDALFKNVDSQQDTLQTDADNLAAMQHHAVTANGQMQAIQSANQLASAQAHQLLQIRSLLVAQQNAVATEAQINGDRDSQQLTADHHALSGQNSPSVEKSW</sequence>
<dbReference type="InterPro" id="IPR014147">
    <property type="entry name" value="T4SS_TrbJ"/>
</dbReference>
<dbReference type="Proteomes" id="UP000037820">
    <property type="component" value="Unassembled WGS sequence"/>
</dbReference>
<organism evidence="1 2">
    <name type="scientific">Pseudomonas libanensis</name>
    <dbReference type="NCBI Taxonomy" id="75588"/>
    <lineage>
        <taxon>Bacteria</taxon>
        <taxon>Pseudomonadati</taxon>
        <taxon>Pseudomonadota</taxon>
        <taxon>Gammaproteobacteria</taxon>
        <taxon>Pseudomonadales</taxon>
        <taxon>Pseudomonadaceae</taxon>
        <taxon>Pseudomonas</taxon>
    </lineage>
</organism>
<proteinExistence type="predicted"/>
<name>A0ABR5MCN7_9PSED</name>
<evidence type="ECO:0000313" key="2">
    <source>
        <dbReference type="Proteomes" id="UP000037820"/>
    </source>
</evidence>
<comment type="caution">
    <text evidence="1">The sequence shown here is derived from an EMBL/GenBank/DDBJ whole genome shotgun (WGS) entry which is preliminary data.</text>
</comment>
<keyword evidence="2" id="KW-1185">Reference proteome</keyword>
<protein>
    <submittedName>
        <fullName evidence="1">Conjugal transfer protein TrbJ</fullName>
    </submittedName>
</protein>
<reference evidence="1 2" key="1">
    <citation type="submission" date="2015-07" db="EMBL/GenBank/DDBJ databases">
        <title>Whole genome sequencing of endophytes isolated from poison ivy (Toxicodendron radicans).</title>
        <authorList>
            <person name="Tran P.N."/>
            <person name="Lee Y.P."/>
            <person name="Gan H.M."/>
            <person name="Savka M.A."/>
        </authorList>
    </citation>
    <scope>NUCLEOTIDE SEQUENCE [LARGE SCALE GENOMIC DNA]</scope>
    <source>
        <strain evidence="1 2">RIT-PI-g</strain>
    </source>
</reference>